<evidence type="ECO:0000256" key="4">
    <source>
        <dbReference type="ARBA" id="ARBA00022741"/>
    </source>
</evidence>
<gene>
    <name evidence="10" type="ORF">FC89_GL002029</name>
</gene>
<dbReference type="InterPro" id="IPR005935">
    <property type="entry name" value="Mev_decarb"/>
</dbReference>
<dbReference type="InterPro" id="IPR041431">
    <property type="entry name" value="Mvd1_C"/>
</dbReference>
<dbReference type="Pfam" id="PF18376">
    <property type="entry name" value="MDD_C"/>
    <property type="match status" value="1"/>
</dbReference>
<dbReference type="SUPFAM" id="SSF55060">
    <property type="entry name" value="GHMP Kinase, C-terminal domain"/>
    <property type="match status" value="1"/>
</dbReference>
<dbReference type="AlphaFoldDB" id="A0A0R1VPZ0"/>
<dbReference type="PANTHER" id="PTHR10977:SF3">
    <property type="entry name" value="DIPHOSPHOMEVALONATE DECARBOXYLASE"/>
    <property type="match status" value="1"/>
</dbReference>
<dbReference type="PANTHER" id="PTHR10977">
    <property type="entry name" value="DIPHOSPHOMEVALONATE DECARBOXYLASE"/>
    <property type="match status" value="1"/>
</dbReference>
<dbReference type="GO" id="GO:0005829">
    <property type="term" value="C:cytosol"/>
    <property type="evidence" value="ECO:0007669"/>
    <property type="project" value="InterPro"/>
</dbReference>
<dbReference type="Pfam" id="PF22700">
    <property type="entry name" value="MVD-like_N"/>
    <property type="match status" value="1"/>
</dbReference>
<dbReference type="PATRIC" id="fig|1423750.3.peg.2070"/>
<reference evidence="10 11" key="1">
    <citation type="journal article" date="2015" name="Genome Announc.">
        <title>Expanding the biotechnology potential of lactobacilli through comparative genomics of 213 strains and associated genera.</title>
        <authorList>
            <person name="Sun Z."/>
            <person name="Harris H.M."/>
            <person name="McCann A."/>
            <person name="Guo C."/>
            <person name="Argimon S."/>
            <person name="Zhang W."/>
            <person name="Yang X."/>
            <person name="Jeffery I.B."/>
            <person name="Cooney J.C."/>
            <person name="Kagawa T.F."/>
            <person name="Liu W."/>
            <person name="Song Y."/>
            <person name="Salvetti E."/>
            <person name="Wrobel A."/>
            <person name="Rasinkangas P."/>
            <person name="Parkhill J."/>
            <person name="Rea M.C."/>
            <person name="O'Sullivan O."/>
            <person name="Ritari J."/>
            <person name="Douillard F.P."/>
            <person name="Paul Ross R."/>
            <person name="Yang R."/>
            <person name="Briner A.E."/>
            <person name="Felis G.E."/>
            <person name="de Vos W.M."/>
            <person name="Barrangou R."/>
            <person name="Klaenhammer T.R."/>
            <person name="Caufield P.W."/>
            <person name="Cui Y."/>
            <person name="Zhang H."/>
            <person name="O'Toole P.W."/>
        </authorList>
    </citation>
    <scope>NUCLEOTIDE SEQUENCE [LARGE SCALE GENOMIC DNA]</scope>
    <source>
        <strain evidence="10 11">DSM 18630</strain>
    </source>
</reference>
<dbReference type="Gene3D" id="3.30.70.890">
    <property type="entry name" value="GHMP kinase, C-terminal domain"/>
    <property type="match status" value="1"/>
</dbReference>
<feature type="domain" description="Diphosphomevalonate decarboxylase-like N-terminal" evidence="9">
    <location>
        <begin position="10"/>
        <end position="162"/>
    </location>
</feature>
<name>A0A0R1VPZ0_9LACO</name>
<evidence type="ECO:0000256" key="6">
    <source>
        <dbReference type="ARBA" id="ARBA00023098"/>
    </source>
</evidence>
<dbReference type="PIRSF" id="PIRSF015950">
    <property type="entry name" value="Mev_P_decrbx"/>
    <property type="match status" value="1"/>
</dbReference>
<dbReference type="Proteomes" id="UP000051451">
    <property type="component" value="Unassembled WGS sequence"/>
</dbReference>
<comment type="caution">
    <text evidence="10">The sequence shown here is derived from an EMBL/GenBank/DDBJ whole genome shotgun (WGS) entry which is preliminary data.</text>
</comment>
<keyword evidence="7" id="KW-0456">Lyase</keyword>
<dbReference type="InterPro" id="IPR020568">
    <property type="entry name" value="Ribosomal_Su5_D2-typ_SF"/>
</dbReference>
<dbReference type="RefSeq" id="WP_057870719.1">
    <property type="nucleotide sequence ID" value="NZ_AZGB01000003.1"/>
</dbReference>
<proteinExistence type="inferred from homology"/>
<dbReference type="STRING" id="1423750.FC89_GL002029"/>
<comment type="similarity">
    <text evidence="1">Belongs to the diphosphomevalonate decarboxylase family.</text>
</comment>
<keyword evidence="11" id="KW-1185">Reference proteome</keyword>
<organism evidence="10 11">
    <name type="scientific">Liquorilactobacillus ghanensis DSM 18630</name>
    <dbReference type="NCBI Taxonomy" id="1423750"/>
    <lineage>
        <taxon>Bacteria</taxon>
        <taxon>Bacillati</taxon>
        <taxon>Bacillota</taxon>
        <taxon>Bacilli</taxon>
        <taxon>Lactobacillales</taxon>
        <taxon>Lactobacillaceae</taxon>
        <taxon>Liquorilactobacillus</taxon>
    </lineage>
</organism>
<dbReference type="GeneID" id="98317974"/>
<dbReference type="EMBL" id="AZGB01000003">
    <property type="protein sequence ID" value="KRM07920.1"/>
    <property type="molecule type" value="Genomic_DNA"/>
</dbReference>
<dbReference type="InterPro" id="IPR014721">
    <property type="entry name" value="Ribsml_uS5_D2-typ_fold_subgr"/>
</dbReference>
<keyword evidence="3" id="KW-0444">Lipid biosynthesis</keyword>
<evidence type="ECO:0000256" key="2">
    <source>
        <dbReference type="ARBA" id="ARBA00012296"/>
    </source>
</evidence>
<dbReference type="FunFam" id="3.30.230.10:FF:000072">
    <property type="entry name" value="Diphosphomevalonate decarboxylase"/>
    <property type="match status" value="1"/>
</dbReference>
<evidence type="ECO:0000259" key="9">
    <source>
        <dbReference type="Pfam" id="PF22700"/>
    </source>
</evidence>
<dbReference type="Gene3D" id="3.30.230.10">
    <property type="match status" value="1"/>
</dbReference>
<protein>
    <recommendedName>
        <fullName evidence="2">diphosphomevalonate decarboxylase</fullName>
        <ecNumber evidence="2">4.1.1.33</ecNumber>
    </recommendedName>
</protein>
<evidence type="ECO:0000256" key="5">
    <source>
        <dbReference type="ARBA" id="ARBA00022840"/>
    </source>
</evidence>
<sequence>MTSQKASARAHTNIALIKYWGKKDQQLILPMNGSLSLTLDHFYTDTTVEFNSAFTEDTFYLNQKKLDAIKVSPFLDLVRQLNPQAGYAHVISKNHVPNAAGLASSASAFAALALAASTAAGLKLSRRDLSRLARRGSGSATRSIYGGFVEWLPGTSDQDSYAVPIDEKVDWDIEMLAIIIDRKQKKVSSREGMQRVVATSPFYPAWVKSTNTDLIAAVKAVKQHNLKLLGQLAESNALRMHALNLSARPPFSYFEPQSLVAMNIIEKLRSQGVCCYYTLDAGPNVKVICSTAESRQIISALSAAFAPEQIIEAFPGPGAKLIEC</sequence>
<dbReference type="GO" id="GO:0005524">
    <property type="term" value="F:ATP binding"/>
    <property type="evidence" value="ECO:0007669"/>
    <property type="project" value="UniProtKB-KW"/>
</dbReference>
<evidence type="ECO:0000256" key="7">
    <source>
        <dbReference type="ARBA" id="ARBA00023239"/>
    </source>
</evidence>
<evidence type="ECO:0000313" key="11">
    <source>
        <dbReference type="Proteomes" id="UP000051451"/>
    </source>
</evidence>
<dbReference type="InterPro" id="IPR053859">
    <property type="entry name" value="MVD-like_N"/>
</dbReference>
<dbReference type="EC" id="4.1.1.33" evidence="2"/>
<dbReference type="InterPro" id="IPR036554">
    <property type="entry name" value="GHMP_kinase_C_sf"/>
</dbReference>
<dbReference type="NCBIfam" id="TIGR01240">
    <property type="entry name" value="mevDPdecarb"/>
    <property type="match status" value="1"/>
</dbReference>
<keyword evidence="5" id="KW-0067">ATP-binding</keyword>
<accession>A0A0R1VPZ0</accession>
<dbReference type="InterPro" id="IPR029765">
    <property type="entry name" value="Mev_diP_decarb"/>
</dbReference>
<dbReference type="GO" id="GO:0019287">
    <property type="term" value="P:isopentenyl diphosphate biosynthetic process, mevalonate pathway"/>
    <property type="evidence" value="ECO:0007669"/>
    <property type="project" value="InterPro"/>
</dbReference>
<feature type="domain" description="Mvd1 C-terminal" evidence="8">
    <location>
        <begin position="176"/>
        <end position="313"/>
    </location>
</feature>
<dbReference type="GO" id="GO:0004163">
    <property type="term" value="F:diphosphomevalonate decarboxylase activity"/>
    <property type="evidence" value="ECO:0007669"/>
    <property type="project" value="UniProtKB-EC"/>
</dbReference>
<keyword evidence="4" id="KW-0547">Nucleotide-binding</keyword>
<dbReference type="OrthoDB" id="5498344at2"/>
<keyword evidence="6" id="KW-0443">Lipid metabolism</keyword>
<evidence type="ECO:0000256" key="1">
    <source>
        <dbReference type="ARBA" id="ARBA00008831"/>
    </source>
</evidence>
<evidence type="ECO:0000259" key="8">
    <source>
        <dbReference type="Pfam" id="PF18376"/>
    </source>
</evidence>
<evidence type="ECO:0000256" key="3">
    <source>
        <dbReference type="ARBA" id="ARBA00022516"/>
    </source>
</evidence>
<evidence type="ECO:0000313" key="10">
    <source>
        <dbReference type="EMBL" id="KRM07920.1"/>
    </source>
</evidence>
<dbReference type="SUPFAM" id="SSF54211">
    <property type="entry name" value="Ribosomal protein S5 domain 2-like"/>
    <property type="match status" value="1"/>
</dbReference>